<protein>
    <submittedName>
        <fullName evidence="6">3',5'-cyclic adenosine monophosphate phosphodiesterase CpdA</fullName>
        <ecNumber evidence="6">3.1.4.17</ecNumber>
    </submittedName>
</protein>
<dbReference type="Gene3D" id="3.60.21.10">
    <property type="match status" value="1"/>
</dbReference>
<dbReference type="AlphaFoldDB" id="A0A1C3HN09"/>
<evidence type="ECO:0000256" key="1">
    <source>
        <dbReference type="ARBA" id="ARBA00022723"/>
    </source>
</evidence>
<organism evidence="6">
    <name type="scientific">Serratia marcescens</name>
    <dbReference type="NCBI Taxonomy" id="615"/>
    <lineage>
        <taxon>Bacteria</taxon>
        <taxon>Pseudomonadati</taxon>
        <taxon>Pseudomonadota</taxon>
        <taxon>Gammaproteobacteria</taxon>
        <taxon>Enterobacterales</taxon>
        <taxon>Yersiniaceae</taxon>
        <taxon>Serratia</taxon>
    </lineage>
</organism>
<evidence type="ECO:0000259" key="5">
    <source>
        <dbReference type="Pfam" id="PF00149"/>
    </source>
</evidence>
<reference evidence="6" key="1">
    <citation type="submission" date="2016-05" db="EMBL/GenBank/DDBJ databases">
        <authorList>
            <person name="Lavstsen T."/>
            <person name="Jespersen J.S."/>
        </authorList>
    </citation>
    <scope>NUCLEOTIDE SEQUENCE</scope>
    <source>
        <strain evidence="6">PWN146_assembly</strain>
    </source>
</reference>
<sequence length="243" mass="27261">MRIIQITDTHIYSEENKIGLKHLSNLKYIVDFIESNLDQINADLIMVTGDVSHDGGDASYDKFFKTMSHVSLPVYVIPGNHDNKQGLRYASEKYDCGLNVNSFSNKDWRILSVDSVVENEDYGFIKKKDLVGFENEVLASQSKKIAVFLHHHPIQVGTPIVDNCMLMNASEFLDVCQRLNVTFIGSGHAHTLFQRKIGDTLVSVSPAACSQWKNGTKEVSFIDNSAFSVINLGEHVHVAPWFI</sequence>
<dbReference type="EC" id="3.1.4.17" evidence="6"/>
<evidence type="ECO:0000313" key="6">
    <source>
        <dbReference type="EMBL" id="SAY46433.1"/>
    </source>
</evidence>
<gene>
    <name evidence="6" type="primary">cpdA_2</name>
    <name evidence="6" type="ORF">PWN146_05202</name>
</gene>
<keyword evidence="1" id="KW-0479">Metal-binding</keyword>
<keyword evidence="3" id="KW-0408">Iron</keyword>
<dbReference type="SUPFAM" id="SSF56300">
    <property type="entry name" value="Metallo-dependent phosphatases"/>
    <property type="match status" value="1"/>
</dbReference>
<dbReference type="InterPro" id="IPR029052">
    <property type="entry name" value="Metallo-depent_PP-like"/>
</dbReference>
<dbReference type="GO" id="GO:0046872">
    <property type="term" value="F:metal ion binding"/>
    <property type="evidence" value="ECO:0007669"/>
    <property type="project" value="UniProtKB-KW"/>
</dbReference>
<feature type="domain" description="Calcineurin-like phosphoesterase" evidence="5">
    <location>
        <begin position="1"/>
        <end position="191"/>
    </location>
</feature>
<dbReference type="Pfam" id="PF00149">
    <property type="entry name" value="Metallophos"/>
    <property type="match status" value="1"/>
</dbReference>
<dbReference type="EMBL" id="LT575491">
    <property type="protein sequence ID" value="SAY46433.1"/>
    <property type="molecule type" value="Genomic_DNA"/>
</dbReference>
<name>A0A1C3HN09_SERMA</name>
<dbReference type="InterPro" id="IPR050884">
    <property type="entry name" value="CNP_phosphodiesterase-III"/>
</dbReference>
<evidence type="ECO:0000256" key="2">
    <source>
        <dbReference type="ARBA" id="ARBA00022801"/>
    </source>
</evidence>
<proteinExistence type="inferred from homology"/>
<dbReference type="GO" id="GO:0004114">
    <property type="term" value="F:3',5'-cyclic-nucleotide phosphodiesterase activity"/>
    <property type="evidence" value="ECO:0007669"/>
    <property type="project" value="UniProtKB-EC"/>
</dbReference>
<evidence type="ECO:0000256" key="4">
    <source>
        <dbReference type="ARBA" id="ARBA00025742"/>
    </source>
</evidence>
<comment type="similarity">
    <text evidence="4">Belongs to the cyclic nucleotide phosphodiesterase class-III family.</text>
</comment>
<keyword evidence="2 6" id="KW-0378">Hydrolase</keyword>
<dbReference type="RefSeq" id="WP_172691687.1">
    <property type="nucleotide sequence ID" value="NZ_LT575491.1"/>
</dbReference>
<dbReference type="PANTHER" id="PTHR42988:SF2">
    <property type="entry name" value="CYCLIC NUCLEOTIDE PHOSPHODIESTERASE CBUA0032-RELATED"/>
    <property type="match status" value="1"/>
</dbReference>
<dbReference type="PANTHER" id="PTHR42988">
    <property type="entry name" value="PHOSPHOHYDROLASE"/>
    <property type="match status" value="1"/>
</dbReference>
<accession>A0A1C3HN09</accession>
<evidence type="ECO:0000256" key="3">
    <source>
        <dbReference type="ARBA" id="ARBA00023004"/>
    </source>
</evidence>
<dbReference type="InterPro" id="IPR004843">
    <property type="entry name" value="Calcineurin-like_PHP"/>
</dbReference>